<name>A0A1Y1YPN9_9FUNG</name>
<evidence type="ECO:0000256" key="10">
    <source>
        <dbReference type="ARBA" id="ARBA00022989"/>
    </source>
</evidence>
<evidence type="ECO:0000256" key="17">
    <source>
        <dbReference type="ARBA" id="ARBA00049410"/>
    </source>
</evidence>
<evidence type="ECO:0000256" key="4">
    <source>
        <dbReference type="ARBA" id="ARBA00007505"/>
    </source>
</evidence>
<evidence type="ECO:0000256" key="15">
    <source>
        <dbReference type="ARBA" id="ARBA00023239"/>
    </source>
</evidence>
<dbReference type="Gene3D" id="3.40.50.720">
    <property type="entry name" value="NAD(P)-binding Rossmann-like Domain"/>
    <property type="match status" value="1"/>
</dbReference>
<evidence type="ECO:0000256" key="2">
    <source>
        <dbReference type="ARBA" id="ARBA00004447"/>
    </source>
</evidence>
<organism evidence="19 20">
    <name type="scientific">Neocallimastix californiae</name>
    <dbReference type="NCBI Taxonomy" id="1754190"/>
    <lineage>
        <taxon>Eukaryota</taxon>
        <taxon>Fungi</taxon>
        <taxon>Fungi incertae sedis</taxon>
        <taxon>Chytridiomycota</taxon>
        <taxon>Chytridiomycota incertae sedis</taxon>
        <taxon>Neocallimastigomycetes</taxon>
        <taxon>Neocallimastigales</taxon>
        <taxon>Neocallimastigaceae</taxon>
        <taxon>Neocallimastix</taxon>
    </lineage>
</organism>
<evidence type="ECO:0000256" key="5">
    <source>
        <dbReference type="ARBA" id="ARBA00012290"/>
    </source>
</evidence>
<evidence type="ECO:0000256" key="7">
    <source>
        <dbReference type="ARBA" id="ARBA00022692"/>
    </source>
</evidence>
<keyword evidence="20" id="KW-1185">Reference proteome</keyword>
<evidence type="ECO:0000256" key="8">
    <source>
        <dbReference type="ARBA" id="ARBA00022793"/>
    </source>
</evidence>
<comment type="cofactor">
    <cofactor evidence="1">
        <name>NAD(+)</name>
        <dbReference type="ChEBI" id="CHEBI:57540"/>
    </cofactor>
</comment>
<evidence type="ECO:0000259" key="18">
    <source>
        <dbReference type="Pfam" id="PF16363"/>
    </source>
</evidence>
<keyword evidence="9" id="KW-0735">Signal-anchor</keyword>
<evidence type="ECO:0000313" key="19">
    <source>
        <dbReference type="EMBL" id="ORX99979.1"/>
    </source>
</evidence>
<dbReference type="GO" id="GO:0070403">
    <property type="term" value="F:NAD+ binding"/>
    <property type="evidence" value="ECO:0007669"/>
    <property type="project" value="InterPro"/>
</dbReference>
<dbReference type="GO" id="GO:0042732">
    <property type="term" value="P:D-xylose metabolic process"/>
    <property type="evidence" value="ECO:0007669"/>
    <property type="project" value="InterPro"/>
</dbReference>
<keyword evidence="15" id="KW-0456">Lyase</keyword>
<evidence type="ECO:0000256" key="1">
    <source>
        <dbReference type="ARBA" id="ARBA00001911"/>
    </source>
</evidence>
<evidence type="ECO:0000256" key="12">
    <source>
        <dbReference type="ARBA" id="ARBA00023034"/>
    </source>
</evidence>
<evidence type="ECO:0000256" key="11">
    <source>
        <dbReference type="ARBA" id="ARBA00023027"/>
    </source>
</evidence>
<evidence type="ECO:0000256" key="3">
    <source>
        <dbReference type="ARBA" id="ARBA00005100"/>
    </source>
</evidence>
<evidence type="ECO:0000256" key="16">
    <source>
        <dbReference type="ARBA" id="ARBA00031585"/>
    </source>
</evidence>
<accession>A0A1Y1YPN9</accession>
<sequence>MSKTILITGGAGFIGSNLCRRLLKDDNKVICVDNLYTGQMRNIKPLMTNKNFKFINHNIIEPLTIEEKLDQIYNLACPASPPHYQKDPLFTINTCFIGTTNMLNLARINNCKMLQASTSEVYGDPLEHPQKETYRGHVNCFGIRSCYDEGKRSAETLCFNYINQFGVNVKIIRIFNTYGPYMAKDDGRVITNFVNQALYDQDETIYGDGSQTRSFQYIDDLIEAMIRVMDTDDTFHGPINLGNPNEFTIKELAEIILELIKESKSKMVYKELPMDDPCKRRPDISLAKEKLKWEPVIQLREGLQKTIDYFKEIKDIGQK</sequence>
<dbReference type="InterPro" id="IPR036291">
    <property type="entry name" value="NAD(P)-bd_dom_sf"/>
</dbReference>
<proteinExistence type="inferred from homology"/>
<keyword evidence="13" id="KW-0472">Membrane</keyword>
<protein>
    <recommendedName>
        <fullName evidence="6">UDP-glucuronic acid decarboxylase 1</fullName>
        <ecNumber evidence="5">4.1.1.35</ecNumber>
    </recommendedName>
    <alternativeName>
        <fullName evidence="16">UDP-glucuronate decarboxylase 1</fullName>
    </alternativeName>
</protein>
<dbReference type="InterPro" id="IPR016040">
    <property type="entry name" value="NAD(P)-bd_dom"/>
</dbReference>
<dbReference type="FunFam" id="3.40.50.720:FF:000065">
    <property type="entry name" value="UDP-glucuronic acid decarboxylase 1"/>
    <property type="match status" value="1"/>
</dbReference>
<dbReference type="EC" id="4.1.1.35" evidence="5"/>
<gene>
    <name evidence="19" type="ORF">LY90DRAFT_442953</name>
</gene>
<evidence type="ECO:0000256" key="13">
    <source>
        <dbReference type="ARBA" id="ARBA00023136"/>
    </source>
</evidence>
<dbReference type="STRING" id="1754190.A0A1Y1YPN9"/>
<reference evidence="19 20" key="1">
    <citation type="submission" date="2016-08" db="EMBL/GenBank/DDBJ databases">
        <title>A Parts List for Fungal Cellulosomes Revealed by Comparative Genomics.</title>
        <authorList>
            <consortium name="DOE Joint Genome Institute"/>
            <person name="Haitjema C.H."/>
            <person name="Gilmore S.P."/>
            <person name="Henske J.K."/>
            <person name="Solomon K.V."/>
            <person name="De Groot R."/>
            <person name="Kuo A."/>
            <person name="Mondo S.J."/>
            <person name="Salamov A.A."/>
            <person name="Labutti K."/>
            <person name="Zhao Z."/>
            <person name="Chiniquy J."/>
            <person name="Barry K."/>
            <person name="Brewer H.M."/>
            <person name="Purvine S.O."/>
            <person name="Wright A.T."/>
            <person name="Boxma B."/>
            <person name="Van Alen T."/>
            <person name="Hackstein J.H."/>
            <person name="Baker S.E."/>
            <person name="Grigoriev I.V."/>
            <person name="O'Malley M.A."/>
        </authorList>
    </citation>
    <scope>NUCLEOTIDE SEQUENCE [LARGE SCALE GENOMIC DNA]</scope>
    <source>
        <strain evidence="19 20">G1</strain>
    </source>
</reference>
<dbReference type="EMBL" id="MCOG01000534">
    <property type="protein sequence ID" value="ORX99979.1"/>
    <property type="molecule type" value="Genomic_DNA"/>
</dbReference>
<evidence type="ECO:0000256" key="9">
    <source>
        <dbReference type="ARBA" id="ARBA00022968"/>
    </source>
</evidence>
<feature type="domain" description="NAD(P)-binding" evidence="18">
    <location>
        <begin position="6"/>
        <end position="306"/>
    </location>
</feature>
<dbReference type="PANTHER" id="PTHR43078:SF6">
    <property type="entry name" value="UDP-GLUCURONIC ACID DECARBOXYLASE 1"/>
    <property type="match status" value="1"/>
</dbReference>
<dbReference type="PANTHER" id="PTHR43078">
    <property type="entry name" value="UDP-GLUCURONIC ACID DECARBOXYLASE-RELATED"/>
    <property type="match status" value="1"/>
</dbReference>
<dbReference type="UniPathway" id="UPA00796">
    <property type="reaction ID" value="UER00771"/>
</dbReference>
<evidence type="ECO:0000256" key="14">
    <source>
        <dbReference type="ARBA" id="ARBA00023180"/>
    </source>
</evidence>
<keyword evidence="8" id="KW-0210">Decarboxylase</keyword>
<comment type="subcellular location">
    <subcellularLocation>
        <location evidence="2">Golgi apparatus</location>
        <location evidence="2">Golgi stack membrane</location>
        <topology evidence="2">Single-pass type II membrane protein</topology>
    </subcellularLocation>
</comment>
<keyword evidence="14" id="KW-0325">Glycoprotein</keyword>
<keyword evidence="7" id="KW-0812">Transmembrane</keyword>
<evidence type="ECO:0000256" key="6">
    <source>
        <dbReference type="ARBA" id="ARBA00018816"/>
    </source>
</evidence>
<dbReference type="InterPro" id="IPR044516">
    <property type="entry name" value="UXS-like"/>
</dbReference>
<dbReference type="Pfam" id="PF16363">
    <property type="entry name" value="GDP_Man_Dehyd"/>
    <property type="match status" value="1"/>
</dbReference>
<keyword evidence="12" id="KW-0333">Golgi apparatus</keyword>
<comment type="similarity">
    <text evidence="4">Belongs to the NAD(P)-dependent epimerase/dehydratase family. UDP-glucuronic acid decarboxylase subfamily.</text>
</comment>
<evidence type="ECO:0000313" key="20">
    <source>
        <dbReference type="Proteomes" id="UP000193920"/>
    </source>
</evidence>
<dbReference type="SUPFAM" id="SSF51735">
    <property type="entry name" value="NAD(P)-binding Rossmann-fold domains"/>
    <property type="match status" value="1"/>
</dbReference>
<comment type="catalytic activity">
    <reaction evidence="17">
        <text>UDP-alpha-D-glucuronate + H(+) = UDP-alpha-D-xylose + CO2</text>
        <dbReference type="Rhea" id="RHEA:23916"/>
        <dbReference type="ChEBI" id="CHEBI:15378"/>
        <dbReference type="ChEBI" id="CHEBI:16526"/>
        <dbReference type="ChEBI" id="CHEBI:57632"/>
        <dbReference type="ChEBI" id="CHEBI:58052"/>
        <dbReference type="EC" id="4.1.1.35"/>
    </reaction>
    <physiologicalReaction direction="left-to-right" evidence="17">
        <dbReference type="Rhea" id="RHEA:23917"/>
    </physiologicalReaction>
</comment>
<keyword evidence="11" id="KW-0520">NAD</keyword>
<comment type="pathway">
    <text evidence="3">Nucleotide-sugar biosynthesis; UDP-alpha-D-xylose biosynthesis; UDP-alpha-D-xylose from UDP-alpha-D-glucuronate: step 1/1.</text>
</comment>
<dbReference type="OrthoDB" id="331544at2759"/>
<comment type="caution">
    <text evidence="19">The sequence shown here is derived from an EMBL/GenBank/DDBJ whole genome shotgun (WGS) entry which is preliminary data.</text>
</comment>
<dbReference type="GO" id="GO:0048040">
    <property type="term" value="F:UDP-glucuronate decarboxylase activity"/>
    <property type="evidence" value="ECO:0007669"/>
    <property type="project" value="UniProtKB-EC"/>
</dbReference>
<dbReference type="AlphaFoldDB" id="A0A1Y1YPN9"/>
<keyword evidence="10" id="KW-1133">Transmembrane helix</keyword>
<dbReference type="GO" id="GO:0032580">
    <property type="term" value="C:Golgi cisterna membrane"/>
    <property type="evidence" value="ECO:0007669"/>
    <property type="project" value="UniProtKB-SubCell"/>
</dbReference>
<dbReference type="GO" id="GO:0033320">
    <property type="term" value="P:UDP-D-xylose biosynthetic process"/>
    <property type="evidence" value="ECO:0007669"/>
    <property type="project" value="UniProtKB-UniPathway"/>
</dbReference>
<dbReference type="Proteomes" id="UP000193920">
    <property type="component" value="Unassembled WGS sequence"/>
</dbReference>
<dbReference type="CDD" id="cd05230">
    <property type="entry name" value="UGD_SDR_e"/>
    <property type="match status" value="1"/>
</dbReference>